<proteinExistence type="predicted"/>
<dbReference type="Proteomes" id="UP000811255">
    <property type="component" value="Unassembled WGS sequence"/>
</dbReference>
<keyword evidence="1" id="KW-0472">Membrane</keyword>
<keyword evidence="1" id="KW-1133">Transmembrane helix</keyword>
<reference evidence="2 3" key="1">
    <citation type="submission" date="2021-05" db="EMBL/GenBank/DDBJ databases">
        <title>Croceibacterium sp. LX-88 genome sequence.</title>
        <authorList>
            <person name="Luo X."/>
        </authorList>
    </citation>
    <scope>NUCLEOTIDE SEQUENCE [LARGE SCALE GENOMIC DNA]</scope>
    <source>
        <strain evidence="2 3">LX-88</strain>
    </source>
</reference>
<dbReference type="EMBL" id="JAHFVK010000001">
    <property type="protein sequence ID" value="MBT2133871.1"/>
    <property type="molecule type" value="Genomic_DNA"/>
</dbReference>
<keyword evidence="3" id="KW-1185">Reference proteome</keyword>
<name>A0ABS5W2A7_9SPHN</name>
<sequence>MNLTQLERLSVLACISGLALVAIFFAAEWLGAPPPEWLPMVVASIAGFEMFMVFQAVRDRRAGGGSNG</sequence>
<dbReference type="RefSeq" id="WP_214535247.1">
    <property type="nucleotide sequence ID" value="NZ_JAHFVK010000001.1"/>
</dbReference>
<protein>
    <recommendedName>
        <fullName evidence="4">CTP synthetase</fullName>
    </recommendedName>
</protein>
<organism evidence="2 3">
    <name type="scientific">Croceibacterium selenioxidans</name>
    <dbReference type="NCBI Taxonomy" id="2838833"/>
    <lineage>
        <taxon>Bacteria</taxon>
        <taxon>Pseudomonadati</taxon>
        <taxon>Pseudomonadota</taxon>
        <taxon>Alphaproteobacteria</taxon>
        <taxon>Sphingomonadales</taxon>
        <taxon>Erythrobacteraceae</taxon>
        <taxon>Croceibacterium</taxon>
    </lineage>
</organism>
<evidence type="ECO:0000313" key="3">
    <source>
        <dbReference type="Proteomes" id="UP000811255"/>
    </source>
</evidence>
<keyword evidence="1" id="KW-0812">Transmembrane</keyword>
<gene>
    <name evidence="2" type="ORF">KK137_05950</name>
</gene>
<comment type="caution">
    <text evidence="2">The sequence shown here is derived from an EMBL/GenBank/DDBJ whole genome shotgun (WGS) entry which is preliminary data.</text>
</comment>
<evidence type="ECO:0000313" key="2">
    <source>
        <dbReference type="EMBL" id="MBT2133871.1"/>
    </source>
</evidence>
<accession>A0ABS5W2A7</accession>
<evidence type="ECO:0008006" key="4">
    <source>
        <dbReference type="Google" id="ProtNLM"/>
    </source>
</evidence>
<feature type="transmembrane region" description="Helical" evidence="1">
    <location>
        <begin position="37"/>
        <end position="57"/>
    </location>
</feature>
<evidence type="ECO:0000256" key="1">
    <source>
        <dbReference type="SAM" id="Phobius"/>
    </source>
</evidence>
<feature type="transmembrane region" description="Helical" evidence="1">
    <location>
        <begin position="9"/>
        <end position="31"/>
    </location>
</feature>